<evidence type="ECO:0000256" key="6">
    <source>
        <dbReference type="ARBA" id="ARBA00023132"/>
    </source>
</evidence>
<keyword evidence="7" id="KW-0539">Nucleus</keyword>
<evidence type="ECO:0000256" key="2">
    <source>
        <dbReference type="ARBA" id="ARBA00022448"/>
    </source>
</evidence>
<keyword evidence="5" id="KW-0811">Translocation</keyword>
<keyword evidence="3" id="KW-0509">mRNA transport</keyword>
<dbReference type="InterPro" id="IPR041634">
    <property type="entry name" value="Nup188_C"/>
</dbReference>
<comment type="caution">
    <text evidence="14">The sequence shown here is derived from an EMBL/GenBank/DDBJ whole genome shotgun (WGS) entry which is preliminary data.</text>
</comment>
<keyword evidence="15" id="KW-1185">Reference proteome</keyword>
<evidence type="ECO:0000313" key="14">
    <source>
        <dbReference type="EMBL" id="GJN87572.1"/>
    </source>
</evidence>
<dbReference type="EMBL" id="BQKY01000001">
    <property type="protein sequence ID" value="GJN87572.1"/>
    <property type="molecule type" value="Genomic_DNA"/>
</dbReference>
<accession>A0AAV5GE13</accession>
<feature type="domain" description="Nuclear pore protein Nup188 C-terminal" evidence="12">
    <location>
        <begin position="1516"/>
        <end position="1750"/>
    </location>
</feature>
<dbReference type="Gene3D" id="1.25.10.70">
    <property type="match status" value="1"/>
</dbReference>
<dbReference type="GO" id="GO:0051028">
    <property type="term" value="P:mRNA transport"/>
    <property type="evidence" value="ECO:0007669"/>
    <property type="project" value="UniProtKB-KW"/>
</dbReference>
<evidence type="ECO:0000259" key="13">
    <source>
        <dbReference type="Pfam" id="PF21093"/>
    </source>
</evidence>
<dbReference type="PANTHER" id="PTHR31431:SF1">
    <property type="entry name" value="NUCLEOPORIN NUP188"/>
    <property type="match status" value="1"/>
</dbReference>
<dbReference type="GO" id="GO:0017056">
    <property type="term" value="F:structural constituent of nuclear pore"/>
    <property type="evidence" value="ECO:0007669"/>
    <property type="project" value="InterPro"/>
</dbReference>
<feature type="domain" description="Nucleoporin Nup188 N-terminal" evidence="11">
    <location>
        <begin position="38"/>
        <end position="337"/>
    </location>
</feature>
<comment type="subcellular location">
    <subcellularLocation>
        <location evidence="1">Nucleus</location>
        <location evidence="1">Nuclear pore complex</location>
    </subcellularLocation>
</comment>
<name>A0AAV5GE13_9BASI</name>
<evidence type="ECO:0000259" key="12">
    <source>
        <dbReference type="Pfam" id="PF18378"/>
    </source>
</evidence>
<dbReference type="GO" id="GO:0006606">
    <property type="term" value="P:protein import into nucleus"/>
    <property type="evidence" value="ECO:0007669"/>
    <property type="project" value="TreeGrafter"/>
</dbReference>
<sequence>MAGPVVSSASSDSALSWAQALVLLETPAVDGVPPSPSTFLARNLDQLKRPHHAFARTDQGKAQLATGKLQVAAKSVDVAKPEQAVVLQVADRFDLDETAALGAVRSATRGKSTGEKLSEDEWDRVTAWVFEERMALLQVVALLLRSHDDPSSPCYDLAVDLVPQIVSDSFTSTLLSAFVSRTSQTLPDAVRPSPTHSLFWTKQLVREQKTLLELVFLVYYAPRPADGAELAAVLGAIRATEWGQRQELFGYFDAETQALVREVGDLLTIVALEAHNLEAAMEEEYPIGAPGEEVVDAQSVYHPANLTKVNELVEALVRLDAERSSPVLLAWAFLLSKVTTSLLERGVPEAYHAFAEQSLRVEAPSGSSRSAATQPLFQLYAAHALAPASSFFAVLLSILQSPLVSSSAAANSEPNAIGYLSVLRGLVTALPNLIRLPFLSSAQLSSLFEVVSVLYSNPSSALLCAQFWEDQAVLNHVDLADADSSMLLERTAQSAGETEIVELARQRFPLEFGSLAQLVRALCAGVSGILPSSEQHDAGAGASSSNDELLAAKCAQSTFAYLATLPSLTHIVPSSGPASTAAPLPYEASAYPDPETGYSFRCTRPIGVSRSIVLPVGAQGRLVSQQGTKPVVVAWDVEWSAWKLFADVLGDYAGGAARSAGQQQQQQRKDVFGSKEAETDALPMEWDSDEEHERDVTAVLDILRSTLRNDHTLAVPLVDHLAEGGGDRADFIQTLFRILERALAPTTSAGATRPPPNALVSSLLGLIAALLPSFPGIVWTYLRGSALLFPSPKVSGGYGRASTASSTSRPLVLQAEALTGQYPVTLALLSLVHALVLEAQVSHCVTPASFRETKHDVLARALAWIRDEVWPAFGQWRFATLAEKYELARRCTHLYKLVLDEATLSPTPTSAPGPVRIVTDAFLSPRGATVAQLAPLLSTLTAGPEGILLLRKAGRYADAQALEDLVRASLALLLRLLRTRRRTGSSASSGHASLLEKLCLSPAGAASYAVTSSAASFGFGTAPLLLRGNEPARKPELLESLARFVVAPLDRDVAVQAAKAVTLLCLASSDGDAAEGGRVSPALGGSAGLTTLLGGSEGVERIVTALLAVAEDHLAHEELQVAIWDLLSAIVDSQPGLGMMLVTGRAYPFSATDELIPAPSAEKGKGAELTPAEKSAQDLAKSLAPAPPKPLARTAVGAALAALGEWSTLWRDRPAQLAAVLRFFDFAWQHLVDYGSALDDFRGRLSTWEAFVKIACENAGAEPDDDAGVAQYCDRVTAKAHAARILALDIQAALGKPKAEEAPSVKAFLAAFRDSRKVTSALSSAIASSCAPDLHQGIFALVHSSFPGLDLDSLRNAPSTHPLDEARDFGQEYLYSLALVRRRLDGYVADPDTHVESDTFADVVTQTAKLNLNFSLLEAQILDTRSWRQLLEIVSPLARKDAPAVAATAASLVAREVAQETRAGQVMTTVQAERLSISLTLVQILGGVGAEKSKGALLDLVSDLSAIFSSDALEPLESVARRSTPTFHQTLFRSVYLVFRQLGDAIPSEAASAAVAGEQRIKVMTATEMLLRDMLTATRDILMLARASKDVELEQDLALVVAVVSQILKSPFCPPAAVWLAHLHALDLLRCAFDVFVYMEQLEPGRPLYAQHVLDLCLAFATSSPRAAEQLPLDGVMTALTNNALTSAAEAGAIALVSPTDASRTPQHELWTSMLALVVALVAALGASTRFVEQDVTGFVRLYGLQLVHALSWTSSTPVTAAGLEELSAVVALMHGIARSSVAPSLAPSSPVVAVAGVFVEQSLHLLQHLVYALLHPNHLAALVEGLTPEERGWLEKEANSGGSAADGPVAAAVTLKVVQLARDVVGALVEFSDAWATLLKDPMDWKVERAVVLPTATVTSTDKASLGTLFDLCSFCIDTLRAPASSASPASLPSPSPFPTLPSPSQAALRDACAETLEASLLLSATQLALYTQQPQTQQRASGFARTLHELGSEVGDIVDKAVALAVPGAKPDDEKKRKALLEVLRHKVGGWV</sequence>
<evidence type="ECO:0000256" key="3">
    <source>
        <dbReference type="ARBA" id="ARBA00022816"/>
    </source>
</evidence>
<evidence type="ECO:0000256" key="9">
    <source>
        <dbReference type="ARBA" id="ARBA00040174"/>
    </source>
</evidence>
<protein>
    <recommendedName>
        <fullName evidence="9">Nucleoporin NUP188</fullName>
    </recommendedName>
</protein>
<evidence type="ECO:0000256" key="8">
    <source>
        <dbReference type="ARBA" id="ARBA00038387"/>
    </source>
</evidence>
<evidence type="ECO:0000259" key="11">
    <source>
        <dbReference type="Pfam" id="PF10487"/>
    </source>
</evidence>
<dbReference type="PANTHER" id="PTHR31431">
    <property type="entry name" value="NUCLEOPORIN NUP188 HOMOLOG"/>
    <property type="match status" value="1"/>
</dbReference>
<feature type="region of interest" description="Disordered" evidence="10">
    <location>
        <begin position="1161"/>
        <end position="1180"/>
    </location>
</feature>
<keyword evidence="4" id="KW-0653">Protein transport</keyword>
<evidence type="ECO:0000256" key="5">
    <source>
        <dbReference type="ARBA" id="ARBA00023010"/>
    </source>
</evidence>
<dbReference type="GO" id="GO:0044611">
    <property type="term" value="C:nuclear pore inner ring"/>
    <property type="evidence" value="ECO:0007669"/>
    <property type="project" value="TreeGrafter"/>
</dbReference>
<evidence type="ECO:0000313" key="15">
    <source>
        <dbReference type="Proteomes" id="UP001342314"/>
    </source>
</evidence>
<feature type="compositionally biased region" description="Basic and acidic residues" evidence="10">
    <location>
        <begin position="667"/>
        <end position="678"/>
    </location>
</feature>
<dbReference type="InterPro" id="IPR018864">
    <property type="entry name" value="Nucleoporin_Nup188_N"/>
</dbReference>
<evidence type="ECO:0000256" key="7">
    <source>
        <dbReference type="ARBA" id="ARBA00023242"/>
    </source>
</evidence>
<organism evidence="14 15">
    <name type="scientific">Rhodotorula paludigena</name>
    <dbReference type="NCBI Taxonomy" id="86838"/>
    <lineage>
        <taxon>Eukaryota</taxon>
        <taxon>Fungi</taxon>
        <taxon>Dikarya</taxon>
        <taxon>Basidiomycota</taxon>
        <taxon>Pucciniomycotina</taxon>
        <taxon>Microbotryomycetes</taxon>
        <taxon>Sporidiobolales</taxon>
        <taxon>Sporidiobolaceae</taxon>
        <taxon>Rhodotorula</taxon>
    </lineage>
</organism>
<evidence type="ECO:0000256" key="1">
    <source>
        <dbReference type="ARBA" id="ARBA00004567"/>
    </source>
</evidence>
<dbReference type="Pfam" id="PF10487">
    <property type="entry name" value="Nup188_N"/>
    <property type="match status" value="1"/>
</dbReference>
<dbReference type="Pfam" id="PF18378">
    <property type="entry name" value="Nup188_C"/>
    <property type="match status" value="1"/>
</dbReference>
<feature type="region of interest" description="Disordered" evidence="10">
    <location>
        <begin position="658"/>
        <end position="681"/>
    </location>
</feature>
<evidence type="ECO:0000256" key="10">
    <source>
        <dbReference type="SAM" id="MobiDB-lite"/>
    </source>
</evidence>
<feature type="domain" description="Nucleoporin Nup188 N-terminal subdomain III" evidence="13">
    <location>
        <begin position="687"/>
        <end position="994"/>
    </location>
</feature>
<keyword evidence="2" id="KW-0813">Transport</keyword>
<evidence type="ECO:0000256" key="4">
    <source>
        <dbReference type="ARBA" id="ARBA00022927"/>
    </source>
</evidence>
<dbReference type="Pfam" id="PF21093">
    <property type="entry name" value="Nup188_N-subdom_III"/>
    <property type="match status" value="1"/>
</dbReference>
<keyword evidence="6" id="KW-0906">Nuclear pore complex</keyword>
<gene>
    <name evidence="14" type="ORF">Rhopal_000526-T1</name>
</gene>
<dbReference type="InterPro" id="IPR044840">
    <property type="entry name" value="Nup188"/>
</dbReference>
<comment type="similarity">
    <text evidence="8">Belongs to the Nup188 family.</text>
</comment>
<reference evidence="14 15" key="1">
    <citation type="submission" date="2021-12" db="EMBL/GenBank/DDBJ databases">
        <title>High titer production of polyol ester of fatty acids by Rhodotorula paludigena BS15 towards product separation-free biomass refinery.</title>
        <authorList>
            <person name="Mano J."/>
            <person name="Ono H."/>
            <person name="Tanaka T."/>
            <person name="Naito K."/>
            <person name="Sushida H."/>
            <person name="Ike M."/>
            <person name="Tokuyasu K."/>
            <person name="Kitaoka M."/>
        </authorList>
    </citation>
    <scope>NUCLEOTIDE SEQUENCE [LARGE SCALE GENOMIC DNA]</scope>
    <source>
        <strain evidence="14 15">BS15</strain>
    </source>
</reference>
<proteinExistence type="inferred from homology"/>
<dbReference type="Proteomes" id="UP001342314">
    <property type="component" value="Unassembled WGS sequence"/>
</dbReference>
<dbReference type="GO" id="GO:0006405">
    <property type="term" value="P:RNA export from nucleus"/>
    <property type="evidence" value="ECO:0007669"/>
    <property type="project" value="TreeGrafter"/>
</dbReference>
<dbReference type="InterPro" id="IPR048883">
    <property type="entry name" value="Nup188_N-subdom_III"/>
</dbReference>